<dbReference type="Pfam" id="PF07096">
    <property type="entry name" value="DUF1358"/>
    <property type="match status" value="1"/>
</dbReference>
<dbReference type="InterPro" id="IPR009792">
    <property type="entry name" value="TMEM242"/>
</dbReference>
<keyword evidence="11" id="KW-1185">Reference proteome</keyword>
<evidence type="ECO:0000256" key="3">
    <source>
        <dbReference type="ARBA" id="ARBA00013934"/>
    </source>
</evidence>
<feature type="transmembrane region" description="Helical" evidence="10">
    <location>
        <begin position="76"/>
        <end position="96"/>
    </location>
</feature>
<evidence type="ECO:0000313" key="12">
    <source>
        <dbReference type="RefSeq" id="XP_011505780.1"/>
    </source>
</evidence>
<comment type="similarity">
    <text evidence="2">Belongs to the TMEM242 family.</text>
</comment>
<keyword evidence="5" id="KW-0999">Mitochondrion inner membrane</keyword>
<evidence type="ECO:0000256" key="9">
    <source>
        <dbReference type="ARBA" id="ARBA00045905"/>
    </source>
</evidence>
<accession>A0AAJ7E2U1</accession>
<protein>
    <recommendedName>
        <fullName evidence="3">Transmembrane protein 242</fullName>
    </recommendedName>
</protein>
<gene>
    <name evidence="12" type="primary">LOC105368466</name>
</gene>
<evidence type="ECO:0000256" key="6">
    <source>
        <dbReference type="ARBA" id="ARBA00022989"/>
    </source>
</evidence>
<name>A0AAJ7E2U1_9HYME</name>
<evidence type="ECO:0000256" key="1">
    <source>
        <dbReference type="ARBA" id="ARBA00004448"/>
    </source>
</evidence>
<keyword evidence="8 10" id="KW-0472">Membrane</keyword>
<comment type="subcellular location">
    <subcellularLocation>
        <location evidence="1">Mitochondrion inner membrane</location>
        <topology evidence="1">Multi-pass membrane protein</topology>
    </subcellularLocation>
</comment>
<evidence type="ECO:0000256" key="4">
    <source>
        <dbReference type="ARBA" id="ARBA00022692"/>
    </source>
</evidence>
<comment type="function">
    <text evidence="9">Scaffold protein that participates in the c-ring assembly of mitochondrial ATP synthase (F(1)F(0) ATP synthase or complex V) by facilitating the membrane insertion and oligomer formation of the subunit c/ATP5MC3. Participates in the incorporation of the c-ring into vestigial complexes. Additionally influences the incorporation of subunits MT-ATP6, MT-ATP8, ATP5MJ, and ATP5MK in the ATP synthase.</text>
</comment>
<dbReference type="GeneID" id="105368466"/>
<dbReference type="KEGG" id="csol:105368466"/>
<reference evidence="12" key="1">
    <citation type="submission" date="2025-08" db="UniProtKB">
        <authorList>
            <consortium name="RefSeq"/>
        </authorList>
    </citation>
    <scope>IDENTIFICATION</scope>
</reference>
<evidence type="ECO:0000256" key="8">
    <source>
        <dbReference type="ARBA" id="ARBA00023136"/>
    </source>
</evidence>
<evidence type="ECO:0000256" key="2">
    <source>
        <dbReference type="ARBA" id="ARBA00007570"/>
    </source>
</evidence>
<dbReference type="RefSeq" id="XP_011505780.1">
    <property type="nucleotide sequence ID" value="XM_011507478.1"/>
</dbReference>
<evidence type="ECO:0000256" key="10">
    <source>
        <dbReference type="SAM" id="Phobius"/>
    </source>
</evidence>
<dbReference type="GO" id="GO:0005743">
    <property type="term" value="C:mitochondrial inner membrane"/>
    <property type="evidence" value="ECO:0007669"/>
    <property type="project" value="UniProtKB-SubCell"/>
</dbReference>
<feature type="transmembrane region" description="Helical" evidence="10">
    <location>
        <begin position="25"/>
        <end position="47"/>
    </location>
</feature>
<proteinExistence type="inferred from homology"/>
<sequence>MTLVEGLLRFTFLSEIKGTSKNKRAVYLTGIAGIFLLSGFGSALSTLKKKSPKLFMKSSTVNNKYNDTGMELALRALGWGTFYSITTCSILFYGIWKMSGIISVLEFRQKVEKLLPPVSKKNSSL</sequence>
<dbReference type="AlphaFoldDB" id="A0AAJ7E2U1"/>
<dbReference type="PANTHER" id="PTHR13141:SF4">
    <property type="entry name" value="TRANSMEMBRANE PROTEIN 242"/>
    <property type="match status" value="1"/>
</dbReference>
<dbReference type="PANTHER" id="PTHR13141">
    <property type="entry name" value="TRANSMEMBRANE PROTEIN 242"/>
    <property type="match status" value="1"/>
</dbReference>
<organism evidence="11 12">
    <name type="scientific">Ceratosolen solmsi marchali</name>
    <dbReference type="NCBI Taxonomy" id="326594"/>
    <lineage>
        <taxon>Eukaryota</taxon>
        <taxon>Metazoa</taxon>
        <taxon>Ecdysozoa</taxon>
        <taxon>Arthropoda</taxon>
        <taxon>Hexapoda</taxon>
        <taxon>Insecta</taxon>
        <taxon>Pterygota</taxon>
        <taxon>Neoptera</taxon>
        <taxon>Endopterygota</taxon>
        <taxon>Hymenoptera</taxon>
        <taxon>Apocrita</taxon>
        <taxon>Proctotrupomorpha</taxon>
        <taxon>Chalcidoidea</taxon>
        <taxon>Agaonidae</taxon>
        <taxon>Agaoninae</taxon>
        <taxon>Ceratosolen</taxon>
    </lineage>
</organism>
<keyword evidence="6 10" id="KW-1133">Transmembrane helix</keyword>
<dbReference type="Proteomes" id="UP000695007">
    <property type="component" value="Unplaced"/>
</dbReference>
<keyword evidence="7" id="KW-0496">Mitochondrion</keyword>
<evidence type="ECO:0000256" key="5">
    <source>
        <dbReference type="ARBA" id="ARBA00022792"/>
    </source>
</evidence>
<evidence type="ECO:0000313" key="11">
    <source>
        <dbReference type="Proteomes" id="UP000695007"/>
    </source>
</evidence>
<evidence type="ECO:0000256" key="7">
    <source>
        <dbReference type="ARBA" id="ARBA00023128"/>
    </source>
</evidence>
<keyword evidence="4 10" id="KW-0812">Transmembrane</keyword>